<dbReference type="Proteomes" id="UP001180840">
    <property type="component" value="Unassembled WGS sequence"/>
</dbReference>
<keyword evidence="1" id="KW-0472">Membrane</keyword>
<sequence>MSHRLSLIDRLLVGLLGLLGLGAGGWALLWALDHPMGDRLSGYLSLDAVEGVLASPWYPAVLLLVVIAGLVCGLWLLVANLRAHTFNRLTAGESGEAGQLTLSVSQLARATGTQIRRHADITGVDTATRMDRGRHVVTTAVHASPEVRLRSLLDAIEEADRDFHAAVPGLDLDTRYLLQLNPVAPG</sequence>
<evidence type="ECO:0008006" key="4">
    <source>
        <dbReference type="Google" id="ProtNLM"/>
    </source>
</evidence>
<proteinExistence type="predicted"/>
<organism evidence="2 3">
    <name type="scientific">Corynebacterium guangdongense</name>
    <dbReference type="NCBI Taxonomy" id="1783348"/>
    <lineage>
        <taxon>Bacteria</taxon>
        <taxon>Bacillati</taxon>
        <taxon>Actinomycetota</taxon>
        <taxon>Actinomycetes</taxon>
        <taxon>Mycobacteriales</taxon>
        <taxon>Corynebacteriaceae</taxon>
        <taxon>Corynebacterium</taxon>
    </lineage>
</organism>
<protein>
    <recommendedName>
        <fullName evidence="4">Alkaline shock response membrane anchor protein AmaP</fullName>
    </recommendedName>
</protein>
<keyword evidence="3" id="KW-1185">Reference proteome</keyword>
<dbReference type="RefSeq" id="WP_290197340.1">
    <property type="nucleotide sequence ID" value="NZ_CP047654.1"/>
</dbReference>
<evidence type="ECO:0000256" key="1">
    <source>
        <dbReference type="SAM" id="Phobius"/>
    </source>
</evidence>
<comment type="caution">
    <text evidence="2">The sequence shown here is derived from an EMBL/GenBank/DDBJ whole genome shotgun (WGS) entry which is preliminary data.</text>
</comment>
<keyword evidence="1" id="KW-1133">Transmembrane helix</keyword>
<name>A0ABU1ZW89_9CORY</name>
<feature type="transmembrane region" description="Helical" evidence="1">
    <location>
        <begin position="55"/>
        <end position="78"/>
    </location>
</feature>
<keyword evidence="1" id="KW-0812">Transmembrane</keyword>
<reference evidence="2" key="1">
    <citation type="submission" date="2023-07" db="EMBL/GenBank/DDBJ databases">
        <title>Sequencing the genomes of 1000 actinobacteria strains.</title>
        <authorList>
            <person name="Klenk H.-P."/>
        </authorList>
    </citation>
    <scope>NUCLEOTIDE SEQUENCE</scope>
    <source>
        <strain evidence="2">DSM 107476</strain>
    </source>
</reference>
<evidence type="ECO:0000313" key="3">
    <source>
        <dbReference type="Proteomes" id="UP001180840"/>
    </source>
</evidence>
<accession>A0ABU1ZW89</accession>
<dbReference type="EMBL" id="JAVDXZ010000001">
    <property type="protein sequence ID" value="MDR7328497.1"/>
    <property type="molecule type" value="Genomic_DNA"/>
</dbReference>
<evidence type="ECO:0000313" key="2">
    <source>
        <dbReference type="EMBL" id="MDR7328497.1"/>
    </source>
</evidence>
<gene>
    <name evidence="2" type="ORF">J2S39_000173</name>
</gene>